<keyword evidence="2" id="KW-1185">Reference proteome</keyword>
<protein>
    <submittedName>
        <fullName evidence="1">Uncharacterized protein</fullName>
    </submittedName>
</protein>
<dbReference type="RefSeq" id="WP_190994497.1">
    <property type="nucleotide sequence ID" value="NZ_JACOIK010000008.1"/>
</dbReference>
<dbReference type="Proteomes" id="UP000602759">
    <property type="component" value="Unassembled WGS sequence"/>
</dbReference>
<name>A0ABR7YQC2_9SPHI</name>
<proteinExistence type="predicted"/>
<evidence type="ECO:0000313" key="1">
    <source>
        <dbReference type="EMBL" id="MBD1433529.1"/>
    </source>
</evidence>
<gene>
    <name evidence="1" type="ORF">H8B06_11870</name>
</gene>
<dbReference type="EMBL" id="JACOIK010000008">
    <property type="protein sequence ID" value="MBD1433529.1"/>
    <property type="molecule type" value="Genomic_DNA"/>
</dbReference>
<reference evidence="1 2" key="1">
    <citation type="submission" date="2020-08" db="EMBL/GenBank/DDBJ databases">
        <title>Sphingobacterium sp. DN00404 isolated from aquaculture water.</title>
        <authorList>
            <person name="Zhang M."/>
        </authorList>
    </citation>
    <scope>NUCLEOTIDE SEQUENCE [LARGE SCALE GENOMIC DNA]</scope>
    <source>
        <strain evidence="1 2">DN00404</strain>
    </source>
</reference>
<sequence>MGATRENYENLLTLFEKVCRTVPNSNGILDNIKKEISIAIKKIKQFHLFDLRFSDEFFLVLESPTTDFNEAQRILTKELYVCLGELLYTFETANPRIEYSKILELSRIELPFEICSNWNLAEKDNGQFSMDTLFFSLNKRWLNLKTEAEYLAYRKKLQEEKIEKIKKTKDAPISKRQFEDIKEYFERRINEYRDFIQKQYPEITDEFTAFNSSIRVYIIPQKKSDSDIINQVNIYKNYDNNKVFIYPDYIDFASRFSNLEEIERKIDAGYMGLFNESDIDKYGHHFSKKDIFQELHQIFIKKANFNDLRDYLVYLLRGQKTRVYFSDDDKILKIDKGKDTKCKLFFDSIPNLELLKQQLKKETEGNYEYVAFKVRPDKETINYLEENSIEFFILEYLGREQVNIDNGEMVHWFIKDRIKNISYKTTNDDYSTGDNLLKRLENCPHGTNGWLEYENLCTEIFSFLFKDDFRNYTYRTQSYTHDNIFRRDLIINNNYVDSTGIWAQVKSDFSCNLIVIDFKNYSSPLEQNEFYLPSKYLNLVIGKFGIIFSRKGLGNSAKILQRRMFNRDKELILCLDDTDLKEMIREKMLGQDPTYRLENQKFLMYELE</sequence>
<evidence type="ECO:0000313" key="2">
    <source>
        <dbReference type="Proteomes" id="UP000602759"/>
    </source>
</evidence>
<comment type="caution">
    <text evidence="1">The sequence shown here is derived from an EMBL/GenBank/DDBJ whole genome shotgun (WGS) entry which is preliminary data.</text>
</comment>
<accession>A0ABR7YQC2</accession>
<organism evidence="1 2">
    <name type="scientific">Sphingobacterium micropteri</name>
    <dbReference type="NCBI Taxonomy" id="2763501"/>
    <lineage>
        <taxon>Bacteria</taxon>
        <taxon>Pseudomonadati</taxon>
        <taxon>Bacteroidota</taxon>
        <taxon>Sphingobacteriia</taxon>
        <taxon>Sphingobacteriales</taxon>
        <taxon>Sphingobacteriaceae</taxon>
        <taxon>Sphingobacterium</taxon>
    </lineage>
</organism>